<dbReference type="EMBL" id="JASHID010000001">
    <property type="protein sequence ID" value="MDI9862844.1"/>
    <property type="molecule type" value="Genomic_DNA"/>
</dbReference>
<evidence type="ECO:0000256" key="1">
    <source>
        <dbReference type="SAM" id="Phobius"/>
    </source>
</evidence>
<accession>A0ABT6YGX7</accession>
<keyword evidence="1" id="KW-1133">Transmembrane helix</keyword>
<feature type="transmembrane region" description="Helical" evidence="1">
    <location>
        <begin position="6"/>
        <end position="30"/>
    </location>
</feature>
<name>A0ABT6YGX7_9BACT</name>
<comment type="caution">
    <text evidence="2">The sequence shown here is derived from an EMBL/GenBank/DDBJ whole genome shotgun (WGS) entry which is preliminary data.</text>
</comment>
<keyword evidence="1" id="KW-0812">Transmembrane</keyword>
<feature type="transmembrane region" description="Helical" evidence="1">
    <location>
        <begin position="163"/>
        <end position="195"/>
    </location>
</feature>
<sequence>MKTQKYAFGISLLLFLVFIIFLQQYCYNFFFADDYHLLRYVTDSQQGKGFREQISLLFDLHNEHRIIFPRLFTLLIYQIEGFIDWKTFNIISLFYYLGICWIFNLAFNKLKVSAWYFLPIPLLLFHPLSHENIYWTISILQQVGNLFWAMLLFWLITNPNKKYFYWAFVVGFVLTFTHGNGLFGLLIAGVILFLTRRIKDLLRWALFTIALFSVYFYQYRSGQNSNVSQSLHHIDMLLRCFFTFWGSITWHFTNHYNVTNIFAACTGVFIVGPLIIILGKYFFTKLLTPKITLDDRNLFLLACFGYLLVTSALVALSRAWIGYGAGLDNRYAHNSLWAIALLYLTLLLNSPKAIHKTLGVMAIAGAFVINVFGWYSSTIKLKYQFDSERAEAFNYRMNGVIFRESPIFNSNIKQTLALSYKNGISKYSDFDLDVLNSFENATIELKKDSTFKLTTVPSTITIQDAKNPTILVSYLIEAQAFPYNEDTFLMLHSDKANYLVPVEHKHGRKTDLLFKGKYFGDGFYATFLTSNLPKGKYQYSIVQKNDKTYKITLLEQFLEI</sequence>
<feature type="transmembrane region" description="Helical" evidence="1">
    <location>
        <begin position="88"/>
        <end position="107"/>
    </location>
</feature>
<feature type="transmembrane region" description="Helical" evidence="1">
    <location>
        <begin position="201"/>
        <end position="219"/>
    </location>
</feature>
<feature type="transmembrane region" description="Helical" evidence="1">
    <location>
        <begin position="357"/>
        <end position="375"/>
    </location>
</feature>
<proteinExistence type="predicted"/>
<evidence type="ECO:0000313" key="3">
    <source>
        <dbReference type="Proteomes" id="UP001236569"/>
    </source>
</evidence>
<feature type="transmembrane region" description="Helical" evidence="1">
    <location>
        <begin position="331"/>
        <end position="350"/>
    </location>
</feature>
<keyword evidence="1" id="KW-0472">Membrane</keyword>
<gene>
    <name evidence="2" type="ORF">QM480_00805</name>
</gene>
<feature type="transmembrane region" description="Helical" evidence="1">
    <location>
        <begin position="133"/>
        <end position="156"/>
    </location>
</feature>
<evidence type="ECO:0000313" key="2">
    <source>
        <dbReference type="EMBL" id="MDI9862844.1"/>
    </source>
</evidence>
<keyword evidence="3" id="KW-1185">Reference proteome</keyword>
<organism evidence="2 3">
    <name type="scientific">Flectobacillus longus</name>
    <dbReference type="NCBI Taxonomy" id="2984207"/>
    <lineage>
        <taxon>Bacteria</taxon>
        <taxon>Pseudomonadati</taxon>
        <taxon>Bacteroidota</taxon>
        <taxon>Cytophagia</taxon>
        <taxon>Cytophagales</taxon>
        <taxon>Flectobacillaceae</taxon>
        <taxon>Flectobacillus</taxon>
    </lineage>
</organism>
<protein>
    <submittedName>
        <fullName evidence="2">Uncharacterized protein</fullName>
    </submittedName>
</protein>
<reference evidence="2 3" key="1">
    <citation type="submission" date="2023-05" db="EMBL/GenBank/DDBJ databases">
        <title>Novel species of genus Flectobacillus isolated from stream in China.</title>
        <authorList>
            <person name="Lu H."/>
        </authorList>
    </citation>
    <scope>NUCLEOTIDE SEQUENCE [LARGE SCALE GENOMIC DNA]</scope>
    <source>
        <strain evidence="2 3">DC10W</strain>
    </source>
</reference>
<dbReference type="RefSeq" id="WP_283368205.1">
    <property type="nucleotide sequence ID" value="NZ_JASHID010000001.1"/>
</dbReference>
<dbReference type="Proteomes" id="UP001236569">
    <property type="component" value="Unassembled WGS sequence"/>
</dbReference>
<feature type="transmembrane region" description="Helical" evidence="1">
    <location>
        <begin position="258"/>
        <end position="278"/>
    </location>
</feature>
<feature type="transmembrane region" description="Helical" evidence="1">
    <location>
        <begin position="298"/>
        <end position="319"/>
    </location>
</feature>